<reference evidence="1 2" key="1">
    <citation type="submission" date="2024-10" db="EMBL/GenBank/DDBJ databases">
        <title>Updated reference genomes for cyclostephanoid diatoms.</title>
        <authorList>
            <person name="Roberts W.R."/>
            <person name="Alverson A.J."/>
        </authorList>
    </citation>
    <scope>NUCLEOTIDE SEQUENCE [LARGE SCALE GENOMIC DNA]</scope>
    <source>
        <strain evidence="1 2">AJA276-08</strain>
    </source>
</reference>
<dbReference type="AlphaFoldDB" id="A0ABD3PVU8"/>
<organism evidence="1 2">
    <name type="scientific">Stephanodiscus triporus</name>
    <dbReference type="NCBI Taxonomy" id="2934178"/>
    <lineage>
        <taxon>Eukaryota</taxon>
        <taxon>Sar</taxon>
        <taxon>Stramenopiles</taxon>
        <taxon>Ochrophyta</taxon>
        <taxon>Bacillariophyta</taxon>
        <taxon>Coscinodiscophyceae</taxon>
        <taxon>Thalassiosirophycidae</taxon>
        <taxon>Stephanodiscales</taxon>
        <taxon>Stephanodiscaceae</taxon>
        <taxon>Stephanodiscus</taxon>
    </lineage>
</organism>
<gene>
    <name evidence="1" type="ORF">ACHAW5_001090</name>
</gene>
<dbReference type="EMBL" id="JALLAZ020000561">
    <property type="protein sequence ID" value="KAL3792264.1"/>
    <property type="molecule type" value="Genomic_DNA"/>
</dbReference>
<dbReference type="Proteomes" id="UP001530315">
    <property type="component" value="Unassembled WGS sequence"/>
</dbReference>
<protein>
    <submittedName>
        <fullName evidence="1">Uncharacterized protein</fullName>
    </submittedName>
</protein>
<proteinExistence type="predicted"/>
<accession>A0ABD3PVU8</accession>
<evidence type="ECO:0000313" key="1">
    <source>
        <dbReference type="EMBL" id="KAL3792264.1"/>
    </source>
</evidence>
<comment type="caution">
    <text evidence="1">The sequence shown here is derived from an EMBL/GenBank/DDBJ whole genome shotgun (WGS) entry which is preliminary data.</text>
</comment>
<sequence>MCDIARTKLHVIATSTAVQTPSNSLTTHMAANSSQISGLTDDSSTEADNDAIVLEPPTAAAAAAAANLPPLIASVWEHPLVEVIKVPLLTGLGNQKTMWRCLAPGCGKEWSGANLSKALTHGSRDKKYCLEVHREEKKTAVKRANDLISEDIVSSPRTVSDRILQKMEKSRGGGSGGFAAANSSLIRNADEGTSGCRQTDLLSSFDKNTVS</sequence>
<evidence type="ECO:0000313" key="2">
    <source>
        <dbReference type="Proteomes" id="UP001530315"/>
    </source>
</evidence>
<name>A0ABD3PVU8_9STRA</name>
<keyword evidence="2" id="KW-1185">Reference proteome</keyword>